<feature type="transmembrane region" description="Helical" evidence="6">
    <location>
        <begin position="20"/>
        <end position="40"/>
    </location>
</feature>
<gene>
    <name evidence="8" type="ORF">SASPL_153221</name>
</gene>
<dbReference type="SUPFAM" id="SSF81606">
    <property type="entry name" value="PP2C-like"/>
    <property type="match status" value="1"/>
</dbReference>
<dbReference type="CDD" id="cd00143">
    <property type="entry name" value="PP2Cc"/>
    <property type="match status" value="1"/>
</dbReference>
<name>A0A8X8W555_SALSN</name>
<reference evidence="8" key="2">
    <citation type="submission" date="2020-08" db="EMBL/GenBank/DDBJ databases">
        <title>Plant Genome Project.</title>
        <authorList>
            <person name="Zhang R.-G."/>
        </authorList>
    </citation>
    <scope>NUCLEOTIDE SEQUENCE</scope>
    <source>
        <strain evidence="8">Huo1</strain>
        <tissue evidence="8">Leaf</tissue>
    </source>
</reference>
<comment type="subcellular location">
    <subcellularLocation>
        <location evidence="1">Nucleus</location>
    </subcellularLocation>
</comment>
<dbReference type="Proteomes" id="UP000298416">
    <property type="component" value="Unassembled WGS sequence"/>
</dbReference>
<comment type="caution">
    <text evidence="8">The sequence shown here is derived from an EMBL/GenBank/DDBJ whole genome shotgun (WGS) entry which is preliminary data.</text>
</comment>
<organism evidence="8">
    <name type="scientific">Salvia splendens</name>
    <name type="common">Scarlet sage</name>
    <dbReference type="NCBI Taxonomy" id="180675"/>
    <lineage>
        <taxon>Eukaryota</taxon>
        <taxon>Viridiplantae</taxon>
        <taxon>Streptophyta</taxon>
        <taxon>Embryophyta</taxon>
        <taxon>Tracheophyta</taxon>
        <taxon>Spermatophyta</taxon>
        <taxon>Magnoliopsida</taxon>
        <taxon>eudicotyledons</taxon>
        <taxon>Gunneridae</taxon>
        <taxon>Pentapetalae</taxon>
        <taxon>asterids</taxon>
        <taxon>lamiids</taxon>
        <taxon>Lamiales</taxon>
        <taxon>Lamiaceae</taxon>
        <taxon>Nepetoideae</taxon>
        <taxon>Mentheae</taxon>
        <taxon>Salviinae</taxon>
        <taxon>Salvia</taxon>
        <taxon>Salvia subgen. Calosphace</taxon>
        <taxon>core Calosphace</taxon>
    </lineage>
</organism>
<dbReference type="InterPro" id="IPR036457">
    <property type="entry name" value="PPM-type-like_dom_sf"/>
</dbReference>
<evidence type="ECO:0000256" key="4">
    <source>
        <dbReference type="ARBA" id="ARBA00023204"/>
    </source>
</evidence>
<dbReference type="InterPro" id="IPR026126">
    <property type="entry name" value="BABAM1"/>
</dbReference>
<proteinExistence type="predicted"/>
<evidence type="ECO:0000313" key="9">
    <source>
        <dbReference type="Proteomes" id="UP000298416"/>
    </source>
</evidence>
<evidence type="ECO:0000256" key="1">
    <source>
        <dbReference type="ARBA" id="ARBA00004123"/>
    </source>
</evidence>
<sequence>MNAMLFALRHSLSPVSLSQLLLMLLLVFDLIHLILSYCFIVKLRKEFSSEVDASLSALRGLSVDSSASQADLTQLFKVATHEAKKSRAQNRIFRVILIYCRSSMPPQSQLPSTLKLFTLDVMYLHDKPGPDNCPQVVYDTLVDALERISEFEGYIFESGQGLTRALFRNMCQLLCHPQQRCIQDELDLPKSLVKKSPAAEGLQVIHDDSYGQESAVYYTGISSNESSQKIGSVYSHAGSKGLNQDCALLFQGYGVEEGAICAVFDGHGKNGHTVSKIVRNRLPSLLLNHRKMGSDQSKNFQRWKEACITSFKAVDREIQFLETLDCSCSGTTATVVIRQAEDLTVANLGDSRAVLGTRSENGIVAVQLTNDLKPGVPCEAERITKCKGRVFALKDEPHIQRVWLPYDDSPGLAMSRAFGDFVLKNNGIICIPEVSHHRITPQDEFLVVATDGVWDVLSNEEVVSMVAAADNEEVAAKAVVDAAIAMWKHKFPNSKRDDCTVNCLFLQSKSL</sequence>
<dbReference type="SMART" id="SM00332">
    <property type="entry name" value="PP2Cc"/>
    <property type="match status" value="1"/>
</dbReference>
<keyword evidence="4" id="KW-0234">DNA repair</keyword>
<reference evidence="8" key="1">
    <citation type="submission" date="2018-01" db="EMBL/GenBank/DDBJ databases">
        <authorList>
            <person name="Mao J.F."/>
        </authorList>
    </citation>
    <scope>NUCLEOTIDE SEQUENCE</scope>
    <source>
        <strain evidence="8">Huo1</strain>
        <tissue evidence="8">Leaf</tissue>
    </source>
</reference>
<dbReference type="Gene3D" id="3.60.40.10">
    <property type="entry name" value="PPM-type phosphatase domain"/>
    <property type="match status" value="1"/>
</dbReference>
<dbReference type="EMBL" id="PNBA02000021">
    <property type="protein sequence ID" value="KAG6388024.1"/>
    <property type="molecule type" value="Genomic_DNA"/>
</dbReference>
<accession>A0A8X8W555</accession>
<evidence type="ECO:0000259" key="7">
    <source>
        <dbReference type="PROSITE" id="PS51746"/>
    </source>
</evidence>
<keyword evidence="9" id="KW-1185">Reference proteome</keyword>
<keyword evidence="2" id="KW-0963">Cytoplasm</keyword>
<keyword evidence="6" id="KW-0472">Membrane</keyword>
<keyword evidence="6" id="KW-1133">Transmembrane helix</keyword>
<feature type="domain" description="PPM-type phosphatase" evidence="7">
    <location>
        <begin position="230"/>
        <end position="506"/>
    </location>
</feature>
<dbReference type="InterPro" id="IPR001932">
    <property type="entry name" value="PPM-type_phosphatase-like_dom"/>
</dbReference>
<dbReference type="GO" id="GO:0045739">
    <property type="term" value="P:positive regulation of DNA repair"/>
    <property type="evidence" value="ECO:0007669"/>
    <property type="project" value="InterPro"/>
</dbReference>
<evidence type="ECO:0000256" key="3">
    <source>
        <dbReference type="ARBA" id="ARBA00022763"/>
    </source>
</evidence>
<dbReference type="GO" id="GO:0006281">
    <property type="term" value="P:DNA repair"/>
    <property type="evidence" value="ECO:0007669"/>
    <property type="project" value="UniProtKB-KW"/>
</dbReference>
<protein>
    <recommendedName>
        <fullName evidence="7">PPM-type phosphatase domain-containing protein</fullName>
    </recommendedName>
</protein>
<evidence type="ECO:0000256" key="5">
    <source>
        <dbReference type="ARBA" id="ARBA00023242"/>
    </source>
</evidence>
<dbReference type="GO" id="GO:0070552">
    <property type="term" value="C:BRISC complex"/>
    <property type="evidence" value="ECO:0007669"/>
    <property type="project" value="InterPro"/>
</dbReference>
<dbReference type="AlphaFoldDB" id="A0A8X8W555"/>
<dbReference type="PANTHER" id="PTHR15660">
    <property type="entry name" value="BRISC AND BRCA1-A COMPLEX MEMBER 1"/>
    <property type="match status" value="1"/>
</dbReference>
<evidence type="ECO:0000256" key="6">
    <source>
        <dbReference type="SAM" id="Phobius"/>
    </source>
</evidence>
<keyword evidence="6" id="KW-0812">Transmembrane</keyword>
<keyword evidence="5" id="KW-0539">Nucleus</keyword>
<dbReference type="Pfam" id="PF00481">
    <property type="entry name" value="PP2C"/>
    <property type="match status" value="1"/>
</dbReference>
<evidence type="ECO:0000256" key="2">
    <source>
        <dbReference type="ARBA" id="ARBA00022490"/>
    </source>
</evidence>
<dbReference type="PANTHER" id="PTHR15660:SF1">
    <property type="entry name" value="BRISC AND BRCA1-A COMPLEX MEMBER 1"/>
    <property type="match status" value="1"/>
</dbReference>
<keyword evidence="3" id="KW-0227">DNA damage</keyword>
<evidence type="ECO:0000313" key="8">
    <source>
        <dbReference type="EMBL" id="KAG6388024.1"/>
    </source>
</evidence>
<dbReference type="PROSITE" id="PS51746">
    <property type="entry name" value="PPM_2"/>
    <property type="match status" value="1"/>
</dbReference>
<dbReference type="CDD" id="cd21502">
    <property type="entry name" value="vWA_BABAM1"/>
    <property type="match status" value="1"/>
</dbReference>